<evidence type="ECO:0000313" key="10">
    <source>
        <dbReference type="Proteomes" id="UP000320055"/>
    </source>
</evidence>
<keyword evidence="3" id="KW-0597">Phosphoprotein</keyword>
<evidence type="ECO:0000256" key="4">
    <source>
        <dbReference type="ARBA" id="ARBA00022679"/>
    </source>
</evidence>
<dbReference type="AlphaFoldDB" id="A0A563W512"/>
<dbReference type="InterPro" id="IPR003661">
    <property type="entry name" value="HisK_dim/P_dom"/>
</dbReference>
<dbReference type="InterPro" id="IPR004358">
    <property type="entry name" value="Sig_transdc_His_kin-like_C"/>
</dbReference>
<protein>
    <recommendedName>
        <fullName evidence="2">histidine kinase</fullName>
        <ecNumber evidence="2">2.7.13.3</ecNumber>
    </recommendedName>
</protein>
<keyword evidence="7" id="KW-1133">Transmembrane helix</keyword>
<evidence type="ECO:0000256" key="2">
    <source>
        <dbReference type="ARBA" id="ARBA00012438"/>
    </source>
</evidence>
<dbReference type="InterPro" id="IPR050736">
    <property type="entry name" value="Sensor_HK_Regulatory"/>
</dbReference>
<dbReference type="SMART" id="SM00388">
    <property type="entry name" value="HisKA"/>
    <property type="match status" value="1"/>
</dbReference>
<evidence type="ECO:0000256" key="1">
    <source>
        <dbReference type="ARBA" id="ARBA00000085"/>
    </source>
</evidence>
<dbReference type="InterPro" id="IPR003594">
    <property type="entry name" value="HATPase_dom"/>
</dbReference>
<dbReference type="SUPFAM" id="SSF47384">
    <property type="entry name" value="Homodimeric domain of signal transducing histidine kinase"/>
    <property type="match status" value="1"/>
</dbReference>
<feature type="transmembrane region" description="Helical" evidence="7">
    <location>
        <begin position="168"/>
        <end position="186"/>
    </location>
</feature>
<name>A0A563W512_9CYAN</name>
<dbReference type="CDD" id="cd00082">
    <property type="entry name" value="HisKA"/>
    <property type="match status" value="1"/>
</dbReference>
<organism evidence="9 10">
    <name type="scientific">Hyella patelloides LEGE 07179</name>
    <dbReference type="NCBI Taxonomy" id="945734"/>
    <lineage>
        <taxon>Bacteria</taxon>
        <taxon>Bacillati</taxon>
        <taxon>Cyanobacteriota</taxon>
        <taxon>Cyanophyceae</taxon>
        <taxon>Pleurocapsales</taxon>
        <taxon>Hyellaceae</taxon>
        <taxon>Hyella</taxon>
    </lineage>
</organism>
<proteinExistence type="predicted"/>
<dbReference type="PROSITE" id="PS50109">
    <property type="entry name" value="HIS_KIN"/>
    <property type="match status" value="1"/>
</dbReference>
<feature type="domain" description="Histidine kinase" evidence="8">
    <location>
        <begin position="207"/>
        <end position="466"/>
    </location>
</feature>
<dbReference type="EMBL" id="CAACVJ010000700">
    <property type="protein sequence ID" value="VEP18792.1"/>
    <property type="molecule type" value="Genomic_DNA"/>
</dbReference>
<keyword evidence="5 9" id="KW-0418">Kinase</keyword>
<dbReference type="SUPFAM" id="SSF55874">
    <property type="entry name" value="ATPase domain of HSP90 chaperone/DNA topoisomerase II/histidine kinase"/>
    <property type="match status" value="1"/>
</dbReference>
<evidence type="ECO:0000256" key="7">
    <source>
        <dbReference type="SAM" id="Phobius"/>
    </source>
</evidence>
<keyword evidence="10" id="KW-1185">Reference proteome</keyword>
<dbReference type="PRINTS" id="PR00344">
    <property type="entry name" value="BCTRLSENSOR"/>
</dbReference>
<comment type="catalytic activity">
    <reaction evidence="1">
        <text>ATP + protein L-histidine = ADP + protein N-phospho-L-histidine.</text>
        <dbReference type="EC" id="2.7.13.3"/>
    </reaction>
</comment>
<dbReference type="Proteomes" id="UP000320055">
    <property type="component" value="Unassembled WGS sequence"/>
</dbReference>
<dbReference type="InterPro" id="IPR036890">
    <property type="entry name" value="HATPase_C_sf"/>
</dbReference>
<dbReference type="EC" id="2.7.13.3" evidence="2"/>
<dbReference type="SMART" id="SM00387">
    <property type="entry name" value="HATPase_c"/>
    <property type="match status" value="1"/>
</dbReference>
<dbReference type="GO" id="GO:0000155">
    <property type="term" value="F:phosphorelay sensor kinase activity"/>
    <property type="evidence" value="ECO:0007669"/>
    <property type="project" value="InterPro"/>
</dbReference>
<dbReference type="CDD" id="cd00075">
    <property type="entry name" value="HATPase"/>
    <property type="match status" value="1"/>
</dbReference>
<evidence type="ECO:0000259" key="8">
    <source>
        <dbReference type="PROSITE" id="PS50109"/>
    </source>
</evidence>
<feature type="transmembrane region" description="Helical" evidence="7">
    <location>
        <begin position="12"/>
        <end position="35"/>
    </location>
</feature>
<reference evidence="9 10" key="1">
    <citation type="submission" date="2019-01" db="EMBL/GenBank/DDBJ databases">
        <authorList>
            <person name="Brito A."/>
        </authorList>
    </citation>
    <scope>NUCLEOTIDE SEQUENCE [LARGE SCALE GENOMIC DNA]</scope>
    <source>
        <strain evidence="9">1</strain>
    </source>
</reference>
<sequence>MNLLFRSTRLRLALWYTTVTAILLLLFATGVYVYVRTTLIDRIDDTLKHVVEVVEHSVIIQPIASAKKEYKVNLEASFRYNAEVVGDDRIDFEWFTPQEELLWSTFSEPLGIPLHYNHRLETVALSPERTFRQITETIKLEDKILGYLRVSHPWFEVTKPIRQLTRDLILGISLMIAFVGAIGWWLSGIAIEPVRQSYSSLKQFTADASHELRNPIATIQTNVQMALAYPEAEPQKQAKQLQIIERLTQRLGKLVNDLLFLARSDSGISEIDWQPVQVDALLIEVIEEQRTLAKQKGVILELNIRESELETNIENSENNQKENFTILGDWDRLARLFTNLIANAIEYSKTEENSIAIFSNKVIIELRDSKQYQVIRKLRKRNRQNFLIIAIKDTGKGIAESDLPHIFNRFYRVDPARSRQQKTTVGTGSGLGLAIAKAIVESHKGEITVESTVNIGTTFTVILPIS</sequence>
<evidence type="ECO:0000256" key="3">
    <source>
        <dbReference type="ARBA" id="ARBA00022553"/>
    </source>
</evidence>
<dbReference type="InterPro" id="IPR005467">
    <property type="entry name" value="His_kinase_dom"/>
</dbReference>
<keyword evidence="6" id="KW-0902">Two-component regulatory system</keyword>
<accession>A0A563W512</accession>
<evidence type="ECO:0000313" key="9">
    <source>
        <dbReference type="EMBL" id="VEP18792.1"/>
    </source>
</evidence>
<keyword evidence="7" id="KW-0812">Transmembrane</keyword>
<dbReference type="Pfam" id="PF00512">
    <property type="entry name" value="HisKA"/>
    <property type="match status" value="1"/>
</dbReference>
<dbReference type="InterPro" id="IPR036097">
    <property type="entry name" value="HisK_dim/P_sf"/>
</dbReference>
<dbReference type="FunFam" id="1.10.287.130:FF:000001">
    <property type="entry name" value="Two-component sensor histidine kinase"/>
    <property type="match status" value="1"/>
</dbReference>
<keyword evidence="4" id="KW-0808">Transferase</keyword>
<dbReference type="Pfam" id="PF02518">
    <property type="entry name" value="HATPase_c"/>
    <property type="match status" value="1"/>
</dbReference>
<keyword evidence="7" id="KW-0472">Membrane</keyword>
<dbReference type="PANTHER" id="PTHR43711">
    <property type="entry name" value="TWO-COMPONENT HISTIDINE KINASE"/>
    <property type="match status" value="1"/>
</dbReference>
<gene>
    <name evidence="9" type="ORF">H1P_910002</name>
</gene>
<dbReference type="Gene3D" id="1.10.287.130">
    <property type="match status" value="1"/>
</dbReference>
<dbReference type="Gene3D" id="3.30.565.10">
    <property type="entry name" value="Histidine kinase-like ATPase, C-terminal domain"/>
    <property type="match status" value="1"/>
</dbReference>
<evidence type="ECO:0000256" key="5">
    <source>
        <dbReference type="ARBA" id="ARBA00022777"/>
    </source>
</evidence>
<evidence type="ECO:0000256" key="6">
    <source>
        <dbReference type="ARBA" id="ARBA00023012"/>
    </source>
</evidence>
<dbReference type="PANTHER" id="PTHR43711:SF1">
    <property type="entry name" value="HISTIDINE KINASE 1"/>
    <property type="match status" value="1"/>
</dbReference>